<dbReference type="EMBL" id="RDSM01000001">
    <property type="protein sequence ID" value="RXH58437.1"/>
    <property type="molecule type" value="Genomic_DNA"/>
</dbReference>
<feature type="domain" description="Polysaccharide export protein N-terminal" evidence="3">
    <location>
        <begin position="149"/>
        <end position="222"/>
    </location>
</feature>
<dbReference type="Gene3D" id="3.30.1950.10">
    <property type="entry name" value="wza like domain"/>
    <property type="match status" value="1"/>
</dbReference>
<comment type="caution">
    <text evidence="5">The sequence shown here is derived from an EMBL/GenBank/DDBJ whole genome shotgun (WGS) entry which is preliminary data.</text>
</comment>
<protein>
    <submittedName>
        <fullName evidence="5">Capsular polysaccharide export system protein KpsC</fullName>
    </submittedName>
</protein>
<evidence type="ECO:0000259" key="4">
    <source>
        <dbReference type="Pfam" id="PF10531"/>
    </source>
</evidence>
<feature type="compositionally biased region" description="Polar residues" evidence="2">
    <location>
        <begin position="472"/>
        <end position="490"/>
    </location>
</feature>
<keyword evidence="6" id="KW-1185">Reference proteome</keyword>
<dbReference type="Pfam" id="PF10531">
    <property type="entry name" value="SLBB"/>
    <property type="match status" value="3"/>
</dbReference>
<dbReference type="Gene3D" id="3.10.560.10">
    <property type="entry name" value="Outer membrane lipoprotein wza domain like"/>
    <property type="match status" value="3"/>
</dbReference>
<organism evidence="5 6">
    <name type="scientific">Granulicella sibirica</name>
    <dbReference type="NCBI Taxonomy" id="2479048"/>
    <lineage>
        <taxon>Bacteria</taxon>
        <taxon>Pseudomonadati</taxon>
        <taxon>Acidobacteriota</taxon>
        <taxon>Terriglobia</taxon>
        <taxon>Terriglobales</taxon>
        <taxon>Acidobacteriaceae</taxon>
        <taxon>Granulicella</taxon>
    </lineage>
</organism>
<feature type="domain" description="Soluble ligand binding" evidence="4">
    <location>
        <begin position="656"/>
        <end position="682"/>
    </location>
</feature>
<gene>
    <name evidence="5" type="ORF">GRAN_1747</name>
</gene>
<feature type="domain" description="Soluble ligand binding" evidence="4">
    <location>
        <begin position="230"/>
        <end position="274"/>
    </location>
</feature>
<evidence type="ECO:0000313" key="5">
    <source>
        <dbReference type="EMBL" id="RXH58437.1"/>
    </source>
</evidence>
<feature type="compositionally biased region" description="Polar residues" evidence="2">
    <location>
        <begin position="517"/>
        <end position="531"/>
    </location>
</feature>
<dbReference type="InterPro" id="IPR019554">
    <property type="entry name" value="Soluble_ligand-bd"/>
</dbReference>
<dbReference type="Pfam" id="PF02563">
    <property type="entry name" value="Poly_export"/>
    <property type="match status" value="1"/>
</dbReference>
<dbReference type="Gene3D" id="3.10.20.600">
    <property type="match status" value="1"/>
</dbReference>
<dbReference type="Proteomes" id="UP000289437">
    <property type="component" value="Unassembled WGS sequence"/>
</dbReference>
<feature type="compositionally biased region" description="Low complexity" evidence="2">
    <location>
        <begin position="48"/>
        <end position="65"/>
    </location>
</feature>
<evidence type="ECO:0000313" key="6">
    <source>
        <dbReference type="Proteomes" id="UP000289437"/>
    </source>
</evidence>
<dbReference type="GO" id="GO:0015159">
    <property type="term" value="F:polysaccharide transmembrane transporter activity"/>
    <property type="evidence" value="ECO:0007669"/>
    <property type="project" value="InterPro"/>
</dbReference>
<feature type="region of interest" description="Disordered" evidence="2">
    <location>
        <begin position="41"/>
        <end position="95"/>
    </location>
</feature>
<feature type="domain" description="Soluble ligand binding" evidence="4">
    <location>
        <begin position="315"/>
        <end position="361"/>
    </location>
</feature>
<proteinExistence type="predicted"/>
<feature type="region of interest" description="Disordered" evidence="2">
    <location>
        <begin position="458"/>
        <end position="552"/>
    </location>
</feature>
<name>A0A4Q0T4Z7_9BACT</name>
<dbReference type="InterPro" id="IPR049712">
    <property type="entry name" value="Poly_export"/>
</dbReference>
<evidence type="ECO:0000256" key="2">
    <source>
        <dbReference type="SAM" id="MobiDB-lite"/>
    </source>
</evidence>
<dbReference type="AlphaFoldDB" id="A0A4Q0T4Z7"/>
<dbReference type="PANTHER" id="PTHR33619:SF3">
    <property type="entry name" value="POLYSACCHARIDE EXPORT PROTEIN GFCE-RELATED"/>
    <property type="match status" value="1"/>
</dbReference>
<reference evidence="6" key="2">
    <citation type="submission" date="2019-02" db="EMBL/GenBank/DDBJ databases">
        <title>Granulicella sibirica sp. nov., a psychrotolerant acidobacterium isolated from an organic soil layer in forested tundra, West Siberia.</title>
        <authorList>
            <person name="Oshkin I.Y."/>
            <person name="Kulichevskaya I.S."/>
            <person name="Rijpstra W.I.C."/>
            <person name="Sinninghe Damste J.S."/>
            <person name="Rakitin A.L."/>
            <person name="Ravin N.V."/>
            <person name="Dedysh S.N."/>
        </authorList>
    </citation>
    <scope>NUCLEOTIDE SEQUENCE [LARGE SCALE GENOMIC DNA]</scope>
    <source>
        <strain evidence="6">AF10</strain>
    </source>
</reference>
<sequence length="897" mass="96774">MLRREVAFRKIVRSTILGAIGCLPVFGLLTGTVAQSNDQTLSGGVLTPNQSSQQPQSFPSVEPVQTSPKVLTPDPSQRNGQQDSNDSTDRSQDSRFGRQINQSFPESPVQLTSFQRLVAASIGRVLPIYGASLFTNVPSTFAPVDRIPVTTDYVIGPGDELLIRLWGQVTLDGHFTVDRSGSIYIPQVGSIRVAGVPFANLTDFLRSRVGRTFKNFDINVNIGQLRSIQIFMVGMAKRPGSYTVSSLSTLVNALFASGGPAPSGSMRNIQVKRGTEIVTTFDMYDLLLRGDKSKDVALVSGDVIYIPAAGPMMALAGSIDRSAIYELKDTSTIKDAISLAGGLGTLAQDNQVRLERIAHGDSRTTQDVPLNATGMATLVMDGDILEVTPIVDRFKNAVTLRGNVADPRRFAWFPGMRLSDLIPDKDALLTRDFWQKRNQLGLPLLDSTPDVRRYAPDAPVAQVNGRGLGPTRSASMLNLPNAQDSDTNVYGKNVPYTVRENGAEQSPPLQGAEDTESTLQDGESANGNTRAPRNGILSGSSPTNNPASNTSSAASATVSSAVTGAAQRFPAKNAVVLSAPEVDWAYAAIERLDSKDLTTHLISFNLGHLVLDGDATQNLELQPGDVITIFSKADIRVPQSQQTKYVRLEGEFLASGIYSVTPGETLRQLVARAGGLTNNAYLYGSQFSRESTKVLQQQRLNEYAADLDRRIRLAEANSANNVMNPQDQITDLAALQNARTVALRLRQLTASGRVVLNVKPTSKTVDDVPDLALEDGDTFIVPQVPASVDVFGAVYTQNSFLYDSHRRAGDYIRQAGGGTRTADPKRSYIVRADGSIISRQFSSNIFSGNFDSTRLYPGDAVIVPESVDRRPLLRNLVDIATIVGQFGLGIAAINVLK</sequence>
<keyword evidence="1" id="KW-0732">Signal</keyword>
<dbReference type="InterPro" id="IPR003715">
    <property type="entry name" value="Poly_export_N"/>
</dbReference>
<feature type="compositionally biased region" description="Polar residues" evidence="2">
    <location>
        <begin position="66"/>
        <end position="85"/>
    </location>
</feature>
<evidence type="ECO:0000259" key="3">
    <source>
        <dbReference type="Pfam" id="PF02563"/>
    </source>
</evidence>
<reference evidence="5 6" key="1">
    <citation type="submission" date="2018-11" db="EMBL/GenBank/DDBJ databases">
        <authorList>
            <person name="Mardanov A.V."/>
            <person name="Ravin N.V."/>
            <person name="Dedysh S.N."/>
        </authorList>
    </citation>
    <scope>NUCLEOTIDE SEQUENCE [LARGE SCALE GENOMIC DNA]</scope>
    <source>
        <strain evidence="5 6">AF10</strain>
    </source>
</reference>
<evidence type="ECO:0000256" key="1">
    <source>
        <dbReference type="ARBA" id="ARBA00022729"/>
    </source>
</evidence>
<dbReference type="PANTHER" id="PTHR33619">
    <property type="entry name" value="POLYSACCHARIDE EXPORT PROTEIN GFCE-RELATED"/>
    <property type="match status" value="1"/>
</dbReference>
<accession>A0A4Q0T4Z7</accession>
<feature type="compositionally biased region" description="Low complexity" evidence="2">
    <location>
        <begin position="538"/>
        <end position="552"/>
    </location>
</feature>